<sequence length="88" mass="10266">MSSQLLDEFRSRYYRFQATVDTCLVQESDPTVVQRLADDLAEFRRLLGENSNIFSGEEFGMINHNLSLMIQDVLCHYNAVYDRSHMGR</sequence>
<dbReference type="Proteomes" id="UP000814033">
    <property type="component" value="Unassembled WGS sequence"/>
</dbReference>
<reference evidence="1" key="1">
    <citation type="submission" date="2021-02" db="EMBL/GenBank/DDBJ databases">
        <authorList>
            <consortium name="DOE Joint Genome Institute"/>
            <person name="Ahrendt S."/>
            <person name="Looney B.P."/>
            <person name="Miyauchi S."/>
            <person name="Morin E."/>
            <person name="Drula E."/>
            <person name="Courty P.E."/>
            <person name="Chicoki N."/>
            <person name="Fauchery L."/>
            <person name="Kohler A."/>
            <person name="Kuo A."/>
            <person name="Labutti K."/>
            <person name="Pangilinan J."/>
            <person name="Lipzen A."/>
            <person name="Riley R."/>
            <person name="Andreopoulos W."/>
            <person name="He G."/>
            <person name="Johnson J."/>
            <person name="Barry K.W."/>
            <person name="Grigoriev I.V."/>
            <person name="Nagy L."/>
            <person name="Hibbett D."/>
            <person name="Henrissat B."/>
            <person name="Matheny P.B."/>
            <person name="Labbe J."/>
            <person name="Martin F."/>
        </authorList>
    </citation>
    <scope>NUCLEOTIDE SEQUENCE</scope>
    <source>
        <strain evidence="1">FP105234-sp</strain>
    </source>
</reference>
<comment type="caution">
    <text evidence="1">The sequence shown here is derived from an EMBL/GenBank/DDBJ whole genome shotgun (WGS) entry which is preliminary data.</text>
</comment>
<accession>A0ACB8R644</accession>
<organism evidence="1 2">
    <name type="scientific">Auriscalpium vulgare</name>
    <dbReference type="NCBI Taxonomy" id="40419"/>
    <lineage>
        <taxon>Eukaryota</taxon>
        <taxon>Fungi</taxon>
        <taxon>Dikarya</taxon>
        <taxon>Basidiomycota</taxon>
        <taxon>Agaricomycotina</taxon>
        <taxon>Agaricomycetes</taxon>
        <taxon>Russulales</taxon>
        <taxon>Auriscalpiaceae</taxon>
        <taxon>Auriscalpium</taxon>
    </lineage>
</organism>
<gene>
    <name evidence="1" type="ORF">FA95DRAFT_1684221</name>
</gene>
<name>A0ACB8R644_9AGAM</name>
<reference evidence="1" key="2">
    <citation type="journal article" date="2022" name="New Phytol.">
        <title>Evolutionary transition to the ectomycorrhizal habit in the genomes of a hyperdiverse lineage of mushroom-forming fungi.</title>
        <authorList>
            <person name="Looney B."/>
            <person name="Miyauchi S."/>
            <person name="Morin E."/>
            <person name="Drula E."/>
            <person name="Courty P.E."/>
            <person name="Kohler A."/>
            <person name="Kuo A."/>
            <person name="LaButti K."/>
            <person name="Pangilinan J."/>
            <person name="Lipzen A."/>
            <person name="Riley R."/>
            <person name="Andreopoulos W."/>
            <person name="He G."/>
            <person name="Johnson J."/>
            <person name="Nolan M."/>
            <person name="Tritt A."/>
            <person name="Barry K.W."/>
            <person name="Grigoriev I.V."/>
            <person name="Nagy L.G."/>
            <person name="Hibbett D."/>
            <person name="Henrissat B."/>
            <person name="Matheny P.B."/>
            <person name="Labbe J."/>
            <person name="Martin F.M."/>
        </authorList>
    </citation>
    <scope>NUCLEOTIDE SEQUENCE</scope>
    <source>
        <strain evidence="1">FP105234-sp</strain>
    </source>
</reference>
<evidence type="ECO:0000313" key="1">
    <source>
        <dbReference type="EMBL" id="KAI0039589.1"/>
    </source>
</evidence>
<evidence type="ECO:0000313" key="2">
    <source>
        <dbReference type="Proteomes" id="UP000814033"/>
    </source>
</evidence>
<proteinExistence type="predicted"/>
<dbReference type="EMBL" id="MU276285">
    <property type="protein sequence ID" value="KAI0039589.1"/>
    <property type="molecule type" value="Genomic_DNA"/>
</dbReference>
<protein>
    <submittedName>
        <fullName evidence="1">Uncharacterized protein</fullName>
    </submittedName>
</protein>
<keyword evidence="2" id="KW-1185">Reference proteome</keyword>